<dbReference type="AlphaFoldDB" id="A0AAD8EJT6"/>
<sequence>TENIWDTYCLSQLDYVIYNILAIELLLVFAYHFPAKNCGTNNPPVHGPDIKIPMPPTTLQKRLTP</sequence>
<reference evidence="3" key="1">
    <citation type="journal article" date="2023" name="IScience">
        <title>Live-bearing cockroach genome reveals convergent evolutionary mechanisms linked to viviparity in insects and beyond.</title>
        <authorList>
            <person name="Fouks B."/>
            <person name="Harrison M.C."/>
            <person name="Mikhailova A.A."/>
            <person name="Marchal E."/>
            <person name="English S."/>
            <person name="Carruthers M."/>
            <person name="Jennings E.C."/>
            <person name="Chiamaka E.L."/>
            <person name="Frigard R.A."/>
            <person name="Pippel M."/>
            <person name="Attardo G.M."/>
            <person name="Benoit J.B."/>
            <person name="Bornberg-Bauer E."/>
            <person name="Tobe S.S."/>
        </authorList>
    </citation>
    <scope>NUCLEOTIDE SEQUENCE</scope>
    <source>
        <strain evidence="3">Stay&amp;Tobe</strain>
    </source>
</reference>
<keyword evidence="2" id="KW-0472">Membrane</keyword>
<feature type="non-terminal residue" evidence="3">
    <location>
        <position position="1"/>
    </location>
</feature>
<keyword evidence="2" id="KW-1133">Transmembrane helix</keyword>
<feature type="region of interest" description="Disordered" evidence="1">
    <location>
        <begin position="44"/>
        <end position="65"/>
    </location>
</feature>
<dbReference type="Proteomes" id="UP001233999">
    <property type="component" value="Unassembled WGS sequence"/>
</dbReference>
<keyword evidence="4" id="KW-1185">Reference proteome</keyword>
<protein>
    <submittedName>
        <fullName evidence="3">Uncharacterized protein</fullName>
    </submittedName>
</protein>
<keyword evidence="2" id="KW-0812">Transmembrane</keyword>
<evidence type="ECO:0000256" key="2">
    <source>
        <dbReference type="SAM" id="Phobius"/>
    </source>
</evidence>
<dbReference type="EMBL" id="JASPKZ010003831">
    <property type="protein sequence ID" value="KAJ9592574.1"/>
    <property type="molecule type" value="Genomic_DNA"/>
</dbReference>
<evidence type="ECO:0000313" key="3">
    <source>
        <dbReference type="EMBL" id="KAJ9592574.1"/>
    </source>
</evidence>
<feature type="transmembrane region" description="Helical" evidence="2">
    <location>
        <begin position="15"/>
        <end position="33"/>
    </location>
</feature>
<reference evidence="3" key="2">
    <citation type="submission" date="2023-05" db="EMBL/GenBank/DDBJ databases">
        <authorList>
            <person name="Fouks B."/>
        </authorList>
    </citation>
    <scope>NUCLEOTIDE SEQUENCE</scope>
    <source>
        <strain evidence="3">Stay&amp;Tobe</strain>
        <tissue evidence="3">Testes</tissue>
    </source>
</reference>
<name>A0AAD8EJT6_DIPPU</name>
<proteinExistence type="predicted"/>
<feature type="non-terminal residue" evidence="3">
    <location>
        <position position="65"/>
    </location>
</feature>
<accession>A0AAD8EJT6</accession>
<gene>
    <name evidence="3" type="ORF">L9F63_015775</name>
</gene>
<evidence type="ECO:0000313" key="4">
    <source>
        <dbReference type="Proteomes" id="UP001233999"/>
    </source>
</evidence>
<organism evidence="3 4">
    <name type="scientific">Diploptera punctata</name>
    <name type="common">Pacific beetle cockroach</name>
    <dbReference type="NCBI Taxonomy" id="6984"/>
    <lineage>
        <taxon>Eukaryota</taxon>
        <taxon>Metazoa</taxon>
        <taxon>Ecdysozoa</taxon>
        <taxon>Arthropoda</taxon>
        <taxon>Hexapoda</taxon>
        <taxon>Insecta</taxon>
        <taxon>Pterygota</taxon>
        <taxon>Neoptera</taxon>
        <taxon>Polyneoptera</taxon>
        <taxon>Dictyoptera</taxon>
        <taxon>Blattodea</taxon>
        <taxon>Blaberoidea</taxon>
        <taxon>Blaberidae</taxon>
        <taxon>Diplopterinae</taxon>
        <taxon>Diploptera</taxon>
    </lineage>
</organism>
<evidence type="ECO:0000256" key="1">
    <source>
        <dbReference type="SAM" id="MobiDB-lite"/>
    </source>
</evidence>
<comment type="caution">
    <text evidence="3">The sequence shown here is derived from an EMBL/GenBank/DDBJ whole genome shotgun (WGS) entry which is preliminary data.</text>
</comment>